<keyword evidence="3" id="KW-1185">Reference proteome</keyword>
<protein>
    <submittedName>
        <fullName evidence="1 2">Uncharacterized protein</fullName>
    </submittedName>
</protein>
<dbReference type="EnsemblPlants" id="KRG96145">
    <property type="protein sequence ID" value="KRG96145"/>
    <property type="gene ID" value="GLYMA_19G192200"/>
</dbReference>
<dbReference type="AlphaFoldDB" id="A0A0R0EYH5"/>
<dbReference type="Gramene" id="KRG96145">
    <property type="protein sequence ID" value="KRG96145"/>
    <property type="gene ID" value="GLYMA_19G192200"/>
</dbReference>
<evidence type="ECO:0000313" key="1">
    <source>
        <dbReference type="EMBL" id="KRG96145.1"/>
    </source>
</evidence>
<gene>
    <name evidence="1" type="ORF">GLYMA_19G192200</name>
</gene>
<reference evidence="1" key="3">
    <citation type="submission" date="2018-07" db="EMBL/GenBank/DDBJ databases">
        <title>WGS assembly of Glycine max.</title>
        <authorList>
            <person name="Schmutz J."/>
            <person name="Cannon S."/>
            <person name="Schlueter J."/>
            <person name="Ma J."/>
            <person name="Mitros T."/>
            <person name="Nelson W."/>
            <person name="Hyten D."/>
            <person name="Song Q."/>
            <person name="Thelen J."/>
            <person name="Cheng J."/>
            <person name="Xu D."/>
            <person name="Hellsten U."/>
            <person name="May G."/>
            <person name="Yu Y."/>
            <person name="Sakurai T."/>
            <person name="Umezawa T."/>
            <person name="Bhattacharyya M."/>
            <person name="Sandhu D."/>
            <person name="Valliyodan B."/>
            <person name="Lindquist E."/>
            <person name="Peto M."/>
            <person name="Grant D."/>
            <person name="Shu S."/>
            <person name="Goodstein D."/>
            <person name="Barry K."/>
            <person name="Futrell-Griggs M."/>
            <person name="Abernathy B."/>
            <person name="Du J."/>
            <person name="Tian Z."/>
            <person name="Zhu L."/>
            <person name="Gill N."/>
            <person name="Joshi T."/>
            <person name="Libault M."/>
            <person name="Sethuraman A."/>
            <person name="Zhang X."/>
            <person name="Shinozaki K."/>
            <person name="Nguyen H."/>
            <person name="Wing R."/>
            <person name="Cregan P."/>
            <person name="Specht J."/>
            <person name="Grimwood J."/>
            <person name="Rokhsar D."/>
            <person name="Stacey G."/>
            <person name="Shoemaker R."/>
            <person name="Jackson S."/>
        </authorList>
    </citation>
    <scope>NUCLEOTIDE SEQUENCE</scope>
    <source>
        <tissue evidence="1">Callus</tissue>
    </source>
</reference>
<sequence>MCCRPQTWKRKRESTNIERVICAFLIEKSRPSFFSHKGESVKGLWLRRGAAGSDLQEGFVMMIDDGRGMLRNLNLNRNFERFCKWRKLQRIGSMTSK</sequence>
<reference evidence="1 2" key="1">
    <citation type="journal article" date="2010" name="Nature">
        <title>Genome sequence of the palaeopolyploid soybean.</title>
        <authorList>
            <person name="Schmutz J."/>
            <person name="Cannon S.B."/>
            <person name="Schlueter J."/>
            <person name="Ma J."/>
            <person name="Mitros T."/>
            <person name="Nelson W."/>
            <person name="Hyten D.L."/>
            <person name="Song Q."/>
            <person name="Thelen J.J."/>
            <person name="Cheng J."/>
            <person name="Xu D."/>
            <person name="Hellsten U."/>
            <person name="May G.D."/>
            <person name="Yu Y."/>
            <person name="Sakurai T."/>
            <person name="Umezawa T."/>
            <person name="Bhattacharyya M.K."/>
            <person name="Sandhu D."/>
            <person name="Valliyodan B."/>
            <person name="Lindquist E."/>
            <person name="Peto M."/>
            <person name="Grant D."/>
            <person name="Shu S."/>
            <person name="Goodstein D."/>
            <person name="Barry K."/>
            <person name="Futrell-Griggs M."/>
            <person name="Abernathy B."/>
            <person name="Du J."/>
            <person name="Tian Z."/>
            <person name="Zhu L."/>
            <person name="Gill N."/>
            <person name="Joshi T."/>
            <person name="Libault M."/>
            <person name="Sethuraman A."/>
            <person name="Zhang X.-C."/>
            <person name="Shinozaki K."/>
            <person name="Nguyen H.T."/>
            <person name="Wing R.A."/>
            <person name="Cregan P."/>
            <person name="Specht J."/>
            <person name="Grimwood J."/>
            <person name="Rokhsar D."/>
            <person name="Stacey G."/>
            <person name="Shoemaker R.C."/>
            <person name="Jackson S.A."/>
        </authorList>
    </citation>
    <scope>NUCLEOTIDE SEQUENCE [LARGE SCALE GENOMIC DNA]</scope>
    <source>
        <strain evidence="2">cv. Williams 82</strain>
        <tissue evidence="1">Callus</tissue>
    </source>
</reference>
<evidence type="ECO:0000313" key="2">
    <source>
        <dbReference type="EnsemblPlants" id="KRG96145"/>
    </source>
</evidence>
<dbReference type="Proteomes" id="UP000008827">
    <property type="component" value="Chromosome 19"/>
</dbReference>
<dbReference type="InParanoid" id="A0A0R0EYH5"/>
<organism evidence="1">
    <name type="scientific">Glycine max</name>
    <name type="common">Soybean</name>
    <name type="synonym">Glycine hispida</name>
    <dbReference type="NCBI Taxonomy" id="3847"/>
    <lineage>
        <taxon>Eukaryota</taxon>
        <taxon>Viridiplantae</taxon>
        <taxon>Streptophyta</taxon>
        <taxon>Embryophyta</taxon>
        <taxon>Tracheophyta</taxon>
        <taxon>Spermatophyta</taxon>
        <taxon>Magnoliopsida</taxon>
        <taxon>eudicotyledons</taxon>
        <taxon>Gunneridae</taxon>
        <taxon>Pentapetalae</taxon>
        <taxon>rosids</taxon>
        <taxon>fabids</taxon>
        <taxon>Fabales</taxon>
        <taxon>Fabaceae</taxon>
        <taxon>Papilionoideae</taxon>
        <taxon>50 kb inversion clade</taxon>
        <taxon>NPAAA clade</taxon>
        <taxon>indigoferoid/millettioid clade</taxon>
        <taxon>Phaseoleae</taxon>
        <taxon>Glycine</taxon>
        <taxon>Glycine subgen. Soja</taxon>
    </lineage>
</organism>
<name>A0A0R0EYH5_SOYBN</name>
<reference evidence="2" key="2">
    <citation type="submission" date="2018-02" db="UniProtKB">
        <authorList>
            <consortium name="EnsemblPlants"/>
        </authorList>
    </citation>
    <scope>IDENTIFICATION</scope>
    <source>
        <strain evidence="2">Williams 82</strain>
    </source>
</reference>
<proteinExistence type="predicted"/>
<accession>A0A0R0EYH5</accession>
<dbReference type="EMBL" id="CM000852">
    <property type="protein sequence ID" value="KRG96145.1"/>
    <property type="molecule type" value="Genomic_DNA"/>
</dbReference>
<evidence type="ECO:0000313" key="3">
    <source>
        <dbReference type="Proteomes" id="UP000008827"/>
    </source>
</evidence>